<protein>
    <submittedName>
        <fullName evidence="1">Uncharacterized protein</fullName>
    </submittedName>
</protein>
<evidence type="ECO:0000313" key="2">
    <source>
        <dbReference type="Proteomes" id="UP000269097"/>
    </source>
</evidence>
<dbReference type="AlphaFoldDB" id="A0A3G3K118"/>
<accession>A0A3G3K118</accession>
<dbReference type="KEGG" id="coh:EAV92_17730"/>
<proteinExistence type="predicted"/>
<evidence type="ECO:0000313" key="1">
    <source>
        <dbReference type="EMBL" id="AYQ74244.1"/>
    </source>
</evidence>
<dbReference type="RefSeq" id="WP_123042325.1">
    <property type="nucleotide sequence ID" value="NZ_CP033433.1"/>
</dbReference>
<gene>
    <name evidence="1" type="ORF">EAV92_17730</name>
</gene>
<organism evidence="1 2">
    <name type="scientific">Cohnella candidum</name>
    <dbReference type="NCBI Taxonomy" id="2674991"/>
    <lineage>
        <taxon>Bacteria</taxon>
        <taxon>Bacillati</taxon>
        <taxon>Bacillota</taxon>
        <taxon>Bacilli</taxon>
        <taxon>Bacillales</taxon>
        <taxon>Paenibacillaceae</taxon>
        <taxon>Cohnella</taxon>
    </lineage>
</organism>
<keyword evidence="2" id="KW-1185">Reference proteome</keyword>
<dbReference type="EMBL" id="CP033433">
    <property type="protein sequence ID" value="AYQ74244.1"/>
    <property type="molecule type" value="Genomic_DNA"/>
</dbReference>
<dbReference type="Proteomes" id="UP000269097">
    <property type="component" value="Chromosome"/>
</dbReference>
<name>A0A3G3K118_9BACL</name>
<sequence length="68" mass="8051">MVRFIRIPMIRAVAQAALEQNKLTPFDYDGVVQWIDLLEQQSGRRQDDQAIRQASEWMIRRRRSASAY</sequence>
<reference evidence="1 2" key="1">
    <citation type="submission" date="2018-10" db="EMBL/GenBank/DDBJ databases">
        <title>Genome Sequence of Cohnella sp.</title>
        <authorList>
            <person name="Srinivasan S."/>
            <person name="Kim M.K."/>
        </authorList>
    </citation>
    <scope>NUCLEOTIDE SEQUENCE [LARGE SCALE GENOMIC DNA]</scope>
    <source>
        <strain evidence="1 2">18JY8-7</strain>
    </source>
</reference>